<evidence type="ECO:0000313" key="1">
    <source>
        <dbReference type="EMBL" id="CAF0940969.1"/>
    </source>
</evidence>
<dbReference type="EMBL" id="CAJOBA010004543">
    <property type="protein sequence ID" value="CAF3716088.1"/>
    <property type="molecule type" value="Genomic_DNA"/>
</dbReference>
<sequence length="450" mass="52531">MFRMSSTAPPSLSTVSKCLWKKPCKKSGILPCDGCKLRFCREHLELHRRDLDLQVRRVHGERDRLYQEINSEINTNTNGEHAFEHIRRWEQEMIKMITQAADKARSDVQALIDENRVKLREKYDYLTKPLRQAITNEQDIEKLSTAIDRFKLARPANKSLPIVIQVQHRDIDFNRILVIDQIEQEPALFDIRRTFKKIKIVDIGHGYSMVASDQTVLYWEQSQLCFVDQTGANKKMIPWRRGYIEDLCSCPALDQFFIWTREGAFTIDSFLLTEIKIKQVPRTSLNAHSCCTSARDILLLAMNREVELWSITDWLIQQKWETIVGTKEFIRCIRLNPAGSLVAIMVGIRLTNKYRFEVREVASMTIVEKGLDLQEFDVLSNIIVALPNNEWLLAIQSDATTAFIIVDKHCQIRHQVDYEHKVATMALMNNDQVLVIRTKEPNQLRFHYFH</sequence>
<dbReference type="Proteomes" id="UP000682733">
    <property type="component" value="Unassembled WGS sequence"/>
</dbReference>
<evidence type="ECO:0000313" key="3">
    <source>
        <dbReference type="Proteomes" id="UP000677228"/>
    </source>
</evidence>
<proteinExistence type="predicted"/>
<name>A0A8S2DEK0_9BILA</name>
<dbReference type="EMBL" id="CAJNOK010004538">
    <property type="protein sequence ID" value="CAF0940969.1"/>
    <property type="molecule type" value="Genomic_DNA"/>
</dbReference>
<evidence type="ECO:0000313" key="2">
    <source>
        <dbReference type="EMBL" id="CAF3716088.1"/>
    </source>
</evidence>
<organism evidence="1 3">
    <name type="scientific">Didymodactylos carnosus</name>
    <dbReference type="NCBI Taxonomy" id="1234261"/>
    <lineage>
        <taxon>Eukaryota</taxon>
        <taxon>Metazoa</taxon>
        <taxon>Spiralia</taxon>
        <taxon>Gnathifera</taxon>
        <taxon>Rotifera</taxon>
        <taxon>Eurotatoria</taxon>
        <taxon>Bdelloidea</taxon>
        <taxon>Philodinida</taxon>
        <taxon>Philodinidae</taxon>
        <taxon>Didymodactylos</taxon>
    </lineage>
</organism>
<dbReference type="AlphaFoldDB" id="A0A8S2DEK0"/>
<protein>
    <submittedName>
        <fullName evidence="1">Uncharacterized protein</fullName>
    </submittedName>
</protein>
<reference evidence="1" key="1">
    <citation type="submission" date="2021-02" db="EMBL/GenBank/DDBJ databases">
        <authorList>
            <person name="Nowell W R."/>
        </authorList>
    </citation>
    <scope>NUCLEOTIDE SEQUENCE</scope>
</reference>
<accession>A0A8S2DEK0</accession>
<dbReference type="Proteomes" id="UP000677228">
    <property type="component" value="Unassembled WGS sequence"/>
</dbReference>
<gene>
    <name evidence="1" type="ORF">OVA965_LOCUS11636</name>
    <name evidence="2" type="ORF">TMI583_LOCUS11640</name>
</gene>
<comment type="caution">
    <text evidence="1">The sequence shown here is derived from an EMBL/GenBank/DDBJ whole genome shotgun (WGS) entry which is preliminary data.</text>
</comment>